<accession>A0A081RLR5</accession>
<keyword evidence="2" id="KW-1185">Reference proteome</keyword>
<evidence type="ECO:0000313" key="1">
    <source>
        <dbReference type="EMBL" id="KEQ56138.1"/>
    </source>
</evidence>
<dbReference type="AlphaFoldDB" id="A0A081RLR5"/>
<organism evidence="1 2">
    <name type="scientific">Marine Group I thaumarchaeote SCGC AAA799-N04</name>
    <dbReference type="NCBI Taxonomy" id="1502293"/>
    <lineage>
        <taxon>Archaea</taxon>
        <taxon>Nitrososphaerota</taxon>
        <taxon>Marine Group I</taxon>
    </lineage>
</organism>
<sequence>MKNCISISDKCELDKNQIFCKLFESINHINLSELELVSCFYNTLSTRILCPKCKLSHTKSRSKVFLTTKSLSYHLTKSHSEDAMDYPTLKESLKFVEIYSVLLQLRLVGI</sequence>
<gene>
    <name evidence="1" type="ORF">AAA799N04_01435</name>
</gene>
<reference evidence="1 2" key="1">
    <citation type="submission" date="2014-06" db="EMBL/GenBank/DDBJ databases">
        <authorList>
            <person name="Ngugi D.K."/>
            <person name="Blom J."/>
            <person name="Alam I."/>
            <person name="Rashid M."/>
            <person name="Ba Alawi W."/>
            <person name="Zhang G."/>
            <person name="Hikmawan T."/>
            <person name="Guan Y."/>
            <person name="Antunes A."/>
            <person name="Siam R."/>
            <person name="ElDorry H."/>
            <person name="Bajic V."/>
            <person name="Stingl U."/>
        </authorList>
    </citation>
    <scope>NUCLEOTIDE SEQUENCE [LARGE SCALE GENOMIC DNA]</scope>
    <source>
        <strain evidence="1">SCGC AAA799-N04</strain>
    </source>
</reference>
<proteinExistence type="predicted"/>
<name>A0A081RLR5_9ARCH</name>
<evidence type="ECO:0000313" key="2">
    <source>
        <dbReference type="Proteomes" id="UP000028059"/>
    </source>
</evidence>
<dbReference type="Proteomes" id="UP000028059">
    <property type="component" value="Unassembled WGS sequence"/>
</dbReference>
<protein>
    <submittedName>
        <fullName evidence="1">Uncharacterized protein</fullName>
    </submittedName>
</protein>
<dbReference type="EMBL" id="JOKN01000031">
    <property type="protein sequence ID" value="KEQ56138.1"/>
    <property type="molecule type" value="Genomic_DNA"/>
</dbReference>
<comment type="caution">
    <text evidence="1">The sequence shown here is derived from an EMBL/GenBank/DDBJ whole genome shotgun (WGS) entry which is preliminary data.</text>
</comment>